<dbReference type="SUPFAM" id="SSF52743">
    <property type="entry name" value="Subtilisin-like"/>
    <property type="match status" value="1"/>
</dbReference>
<organism evidence="1 2">
    <name type="scientific">Diaporthe eres</name>
    <name type="common">Phomopsis oblonga</name>
    <dbReference type="NCBI Taxonomy" id="83184"/>
    <lineage>
        <taxon>Eukaryota</taxon>
        <taxon>Fungi</taxon>
        <taxon>Dikarya</taxon>
        <taxon>Ascomycota</taxon>
        <taxon>Pezizomycotina</taxon>
        <taxon>Sordariomycetes</taxon>
        <taxon>Sordariomycetidae</taxon>
        <taxon>Diaporthales</taxon>
        <taxon>Diaporthaceae</taxon>
        <taxon>Diaporthe</taxon>
        <taxon>Diaporthe eres species complex</taxon>
    </lineage>
</organism>
<dbReference type="InterPro" id="IPR036852">
    <property type="entry name" value="Peptidase_S8/S53_dom_sf"/>
</dbReference>
<reference evidence="1 2" key="1">
    <citation type="submission" date="2024-02" db="EMBL/GenBank/DDBJ databases">
        <title>De novo assembly and annotation of 12 fungi associated with fruit tree decline syndrome in Ontario, Canada.</title>
        <authorList>
            <person name="Sulman M."/>
            <person name="Ellouze W."/>
            <person name="Ilyukhin E."/>
        </authorList>
    </citation>
    <scope>NUCLEOTIDE SEQUENCE [LARGE SCALE GENOMIC DNA]</scope>
    <source>
        <strain evidence="1 2">M169</strain>
    </source>
</reference>
<accession>A0ABR1NVK1</accession>
<dbReference type="Gene3D" id="3.40.50.200">
    <property type="entry name" value="Peptidase S8/S53 domain"/>
    <property type="match status" value="1"/>
</dbReference>
<sequence>MSFGEENCREFLWLPPIELVKLDFDNAVHLALNGKSRALMFCAASDQGQFADRTYPHRSNPSSFRIGAAAATGKIMDTVGDADDLNFIFPGHEFVVGNWYDDVKDGSLKTFEAHTGSPVATALAAGLAALIMECVRLGMVHTNETPGKQQDATFAIRADDLVSIKDRNTMKSALLSIGTDINTRNLYSEVRRLFENKA</sequence>
<proteinExistence type="predicted"/>
<keyword evidence="2" id="KW-1185">Reference proteome</keyword>
<protein>
    <recommendedName>
        <fullName evidence="3">Peptidase S8/S53 domain-containing protein</fullName>
    </recommendedName>
</protein>
<evidence type="ECO:0000313" key="2">
    <source>
        <dbReference type="Proteomes" id="UP001430848"/>
    </source>
</evidence>
<evidence type="ECO:0000313" key="1">
    <source>
        <dbReference type="EMBL" id="KAK7716917.1"/>
    </source>
</evidence>
<dbReference type="EMBL" id="JAKNSF020000096">
    <property type="protein sequence ID" value="KAK7716917.1"/>
    <property type="molecule type" value="Genomic_DNA"/>
</dbReference>
<dbReference type="Proteomes" id="UP001430848">
    <property type="component" value="Unassembled WGS sequence"/>
</dbReference>
<evidence type="ECO:0008006" key="3">
    <source>
        <dbReference type="Google" id="ProtNLM"/>
    </source>
</evidence>
<comment type="caution">
    <text evidence="1">The sequence shown here is derived from an EMBL/GenBank/DDBJ whole genome shotgun (WGS) entry which is preliminary data.</text>
</comment>
<name>A0ABR1NVK1_DIAER</name>
<gene>
    <name evidence="1" type="ORF">SLS63_010924</name>
</gene>